<dbReference type="HAMAP" id="MF_01385">
    <property type="entry name" value="UreF"/>
    <property type="match status" value="1"/>
</dbReference>
<evidence type="ECO:0000313" key="5">
    <source>
        <dbReference type="Proteomes" id="UP001409291"/>
    </source>
</evidence>
<evidence type="ECO:0000256" key="2">
    <source>
        <dbReference type="ARBA" id="ARBA00023186"/>
    </source>
</evidence>
<keyword evidence="1 3" id="KW-0996">Nickel insertion</keyword>
<dbReference type="PANTHER" id="PTHR33620">
    <property type="entry name" value="UREASE ACCESSORY PROTEIN F"/>
    <property type="match status" value="1"/>
</dbReference>
<protein>
    <recommendedName>
        <fullName evidence="3">Urease accessory protein UreF</fullName>
    </recommendedName>
</protein>
<comment type="subcellular location">
    <subcellularLocation>
        <location evidence="3">Cytoplasm</location>
    </subcellularLocation>
</comment>
<dbReference type="RefSeq" id="WP_346580822.1">
    <property type="nucleotide sequence ID" value="NZ_JBDJNQ010000002.1"/>
</dbReference>
<dbReference type="EMBL" id="JBDJNQ010000002">
    <property type="protein sequence ID" value="MEN5376616.1"/>
    <property type="molecule type" value="Genomic_DNA"/>
</dbReference>
<accession>A0ABV0BPE3</accession>
<evidence type="ECO:0000256" key="3">
    <source>
        <dbReference type="HAMAP-Rule" id="MF_01385"/>
    </source>
</evidence>
<dbReference type="Gene3D" id="1.10.4190.10">
    <property type="entry name" value="Urease accessory protein UreF"/>
    <property type="match status" value="1"/>
</dbReference>
<keyword evidence="5" id="KW-1185">Reference proteome</keyword>
<comment type="subunit">
    <text evidence="3">UreD, UreF and UreG form a complex that acts as a GTP-hydrolysis-dependent molecular chaperone, activating the urease apoprotein by helping to assemble the nickel containing metallocenter of UreC. The UreE protein probably delivers the nickel.</text>
</comment>
<comment type="similarity">
    <text evidence="3">Belongs to the UreF family.</text>
</comment>
<comment type="caution">
    <text evidence="4">The sequence shown here is derived from an EMBL/GenBank/DDBJ whole genome shotgun (WGS) entry which is preliminary data.</text>
</comment>
<sequence length="228" mass="26037">MNPLLTLLQINDSVFPIGGFTHSYGLETYITKDIVKDSKSAEEYVRTMLEHNFYYNDAAFFSKAWTLCVKRASKQKIAALDELVTVLKAPYEIREASKKLGIRFLKLTEKLHPVKRCSNYLQSISSNELHGHYALAFAMYAHALKISYQDALSAFYYNALNGMMTNCAKLVPISQMDAQQILFKLQPLINRLVAEQPNMDEGLIGNCCVAQDIRCMQHEKLYTRIYIS</sequence>
<keyword evidence="3" id="KW-0963">Cytoplasm</keyword>
<dbReference type="Proteomes" id="UP001409291">
    <property type="component" value="Unassembled WGS sequence"/>
</dbReference>
<comment type="function">
    <text evidence="3">Required for maturation of urease via the functional incorporation of the urease nickel metallocenter.</text>
</comment>
<reference evidence="4 5" key="1">
    <citation type="submission" date="2024-04" db="EMBL/GenBank/DDBJ databases">
        <title>WGS of bacteria from Torrens River.</title>
        <authorList>
            <person name="Wyrsch E.R."/>
            <person name="Drigo B."/>
        </authorList>
    </citation>
    <scope>NUCLEOTIDE SEQUENCE [LARGE SCALE GENOMIC DNA]</scope>
    <source>
        <strain evidence="4 5">TWI391</strain>
    </source>
</reference>
<gene>
    <name evidence="3" type="primary">ureF</name>
    <name evidence="4" type="ORF">ABE541_05015</name>
</gene>
<dbReference type="InterPro" id="IPR002639">
    <property type="entry name" value="UreF"/>
</dbReference>
<name>A0ABV0BPE3_9SPHI</name>
<keyword evidence="2 3" id="KW-0143">Chaperone</keyword>
<dbReference type="Pfam" id="PF01730">
    <property type="entry name" value="UreF"/>
    <property type="match status" value="1"/>
</dbReference>
<dbReference type="PIRSF" id="PIRSF009467">
    <property type="entry name" value="Ureas_acces_UreF"/>
    <property type="match status" value="1"/>
</dbReference>
<proteinExistence type="inferred from homology"/>
<organism evidence="4 5">
    <name type="scientific">Sphingobacterium kitahiroshimense</name>
    <dbReference type="NCBI Taxonomy" id="470446"/>
    <lineage>
        <taxon>Bacteria</taxon>
        <taxon>Pseudomonadati</taxon>
        <taxon>Bacteroidota</taxon>
        <taxon>Sphingobacteriia</taxon>
        <taxon>Sphingobacteriales</taxon>
        <taxon>Sphingobacteriaceae</taxon>
        <taxon>Sphingobacterium</taxon>
    </lineage>
</organism>
<dbReference type="InterPro" id="IPR038277">
    <property type="entry name" value="UreF_sf"/>
</dbReference>
<evidence type="ECO:0000256" key="1">
    <source>
        <dbReference type="ARBA" id="ARBA00022988"/>
    </source>
</evidence>
<evidence type="ECO:0000313" key="4">
    <source>
        <dbReference type="EMBL" id="MEN5376616.1"/>
    </source>
</evidence>
<dbReference type="PANTHER" id="PTHR33620:SF1">
    <property type="entry name" value="UREASE ACCESSORY PROTEIN F"/>
    <property type="match status" value="1"/>
</dbReference>